<comment type="subunit">
    <text evidence="9">Homodimer.</text>
</comment>
<dbReference type="Gene3D" id="3.40.640.10">
    <property type="entry name" value="Type I PLP-dependent aspartate aminotransferase-like (Major domain)"/>
    <property type="match status" value="1"/>
</dbReference>
<dbReference type="GO" id="GO:0004015">
    <property type="term" value="F:adenosylmethionine-8-amino-7-oxononanoate transaminase activity"/>
    <property type="evidence" value="ECO:0007669"/>
    <property type="project" value="UniProtKB-UniRule"/>
</dbReference>
<dbReference type="HAMAP" id="MF_00834">
    <property type="entry name" value="BioA"/>
    <property type="match status" value="1"/>
</dbReference>
<comment type="cofactor">
    <cofactor evidence="1 9">
        <name>pyridoxal 5'-phosphate</name>
        <dbReference type="ChEBI" id="CHEBI:597326"/>
    </cofactor>
</comment>
<keyword evidence="11" id="KW-1185">Reference proteome</keyword>
<gene>
    <name evidence="9" type="primary">bioA</name>
    <name evidence="10" type="ORF">BOW53_01605</name>
</gene>
<keyword evidence="9" id="KW-0963">Cytoplasm</keyword>
<protein>
    <recommendedName>
        <fullName evidence="9">Adenosylmethionine-8-amino-7-oxononanoate aminotransferase</fullName>
        <ecNumber evidence="9">2.6.1.62</ecNumber>
    </recommendedName>
    <alternativeName>
        <fullName evidence="9">7,8-diamino-pelargonic acid aminotransferase</fullName>
        <shortName evidence="9">DAPA AT</shortName>
        <shortName evidence="9">DAPA aminotransferase</shortName>
    </alternativeName>
    <alternativeName>
        <fullName evidence="9">7,8-diaminononanoate synthase</fullName>
        <shortName evidence="9">DANS</shortName>
    </alternativeName>
    <alternativeName>
        <fullName evidence="9">Diaminopelargonic acid synthase</fullName>
    </alternativeName>
</protein>
<sequence length="428" mass="47244">MSNTDHADWLSFDAEHIWHPYNTVIDPLPNLPVVAAEGVYLQLEDGRRLIDGMSSWWSAIHGYNVPQLNQAIIEQSQKMAHVMFGGITHPSAVELARRLIDLTAEPLHHVFFADSGSVSVEVAIKMAIQYWITTGKGRKRRLLTVRNGYHGDTFGAMAVTDPDNSMHSLFKEIVAEHLFAPAPNCQNDQADITAFERLISNHHDELAAVILEPIVQGAGGMRFYCPDYLRQVRSLCDRHDVLLILDEIATGFGRTGTLFAYEQADIVPDILCIGKALTGGYMTLAATLTTNRVAYGVSADGQGVLMHGPTFMANPLACSVATASIDLLLDSPWQSRVAAIEKQLQSELAPCEQSELVKKVRCLGAIGVVELTQPVDMAWLQPRLVEEGVWIRPFGRLIYLMPPYIIEPEQLSQLTSAVVTVICEMDAQ</sequence>
<reference evidence="10 11" key="1">
    <citation type="submission" date="2016-11" db="EMBL/GenBank/DDBJ databases">
        <title>Mixed transmission modes and dynamic genome evolution in an obligate animal-bacterial symbiosis.</title>
        <authorList>
            <person name="Russell S.L."/>
            <person name="Corbett-Detig R.B."/>
            <person name="Cavanaugh C.M."/>
        </authorList>
    </citation>
    <scope>NUCLEOTIDE SEQUENCE [LARGE SCALE GENOMIC DNA]</scope>
    <source>
        <strain evidence="10">Sveles-Q1</strain>
    </source>
</reference>
<feature type="binding site" evidence="9">
    <location>
        <position position="149"/>
    </location>
    <ligand>
        <name>substrate</name>
    </ligand>
</feature>
<comment type="caution">
    <text evidence="10">The sequence shown here is derived from an EMBL/GenBank/DDBJ whole genome shotgun (WGS) entry which is preliminary data.</text>
</comment>
<dbReference type="Pfam" id="PF00202">
    <property type="entry name" value="Aminotran_3"/>
    <property type="match status" value="1"/>
</dbReference>
<dbReference type="InterPro" id="IPR015424">
    <property type="entry name" value="PyrdxlP-dep_Trfase"/>
</dbReference>
<dbReference type="GO" id="GO:0009102">
    <property type="term" value="P:biotin biosynthetic process"/>
    <property type="evidence" value="ECO:0007669"/>
    <property type="project" value="UniProtKB-UniRule"/>
</dbReference>
<feature type="binding site" evidence="9">
    <location>
        <position position="275"/>
    </location>
    <ligand>
        <name>substrate</name>
    </ligand>
</feature>
<name>A0A1T2LAV1_9GAMM</name>
<dbReference type="InterPro" id="IPR005815">
    <property type="entry name" value="BioA"/>
</dbReference>
<dbReference type="Proteomes" id="UP000191110">
    <property type="component" value="Unassembled WGS sequence"/>
</dbReference>
<proteinExistence type="inferred from homology"/>
<dbReference type="NCBIfam" id="NF005940">
    <property type="entry name" value="PRK07986.1"/>
    <property type="match status" value="1"/>
</dbReference>
<dbReference type="PANTHER" id="PTHR42684">
    <property type="entry name" value="ADENOSYLMETHIONINE-8-AMINO-7-OXONONANOATE AMINOTRANSFERASE"/>
    <property type="match status" value="1"/>
</dbReference>
<dbReference type="GO" id="GO:0005737">
    <property type="term" value="C:cytoplasm"/>
    <property type="evidence" value="ECO:0007669"/>
    <property type="project" value="UniProtKB-SubCell"/>
</dbReference>
<organism evidence="10 11">
    <name type="scientific">Solemya pervernicosa gill symbiont</name>
    <dbReference type="NCBI Taxonomy" id="642797"/>
    <lineage>
        <taxon>Bacteria</taxon>
        <taxon>Pseudomonadati</taxon>
        <taxon>Pseudomonadota</taxon>
        <taxon>Gammaproteobacteria</taxon>
        <taxon>sulfur-oxidizing symbionts</taxon>
    </lineage>
</organism>
<evidence type="ECO:0000256" key="1">
    <source>
        <dbReference type="ARBA" id="ARBA00001933"/>
    </source>
</evidence>
<dbReference type="InterPro" id="IPR005814">
    <property type="entry name" value="Aminotrans_3"/>
</dbReference>
<dbReference type="InterPro" id="IPR015422">
    <property type="entry name" value="PyrdxlP-dep_Trfase_small"/>
</dbReference>
<feature type="site" description="Participates in the substrate recognition with KAPA and in a stacking interaction with the adenine ring of SAM" evidence="9">
    <location>
        <position position="21"/>
    </location>
</feature>
<evidence type="ECO:0000256" key="3">
    <source>
        <dbReference type="ARBA" id="ARBA00022576"/>
    </source>
</evidence>
<feature type="modified residue" description="N6-(pyridoxal phosphate)lysine" evidence="9">
    <location>
        <position position="275"/>
    </location>
</feature>
<dbReference type="FunFam" id="3.40.640.10:FF:000041">
    <property type="entry name" value="Adenosylmethionine-8-amino-7-oxononanoate aminotransferase"/>
    <property type="match status" value="1"/>
</dbReference>
<dbReference type="InterPro" id="IPR049704">
    <property type="entry name" value="Aminotrans_3_PPA_site"/>
</dbReference>
<feature type="binding site" evidence="9">
    <location>
        <position position="392"/>
    </location>
    <ligand>
        <name>substrate</name>
    </ligand>
</feature>
<dbReference type="InterPro" id="IPR015421">
    <property type="entry name" value="PyrdxlP-dep_Trfase_major"/>
</dbReference>
<dbReference type="PANTHER" id="PTHR42684:SF17">
    <property type="entry name" value="ADENOSYLMETHIONINE-8-AMINO-7-OXONONANOATE AMINOTRANSFERASE"/>
    <property type="match status" value="1"/>
</dbReference>
<comment type="similarity">
    <text evidence="9">Belongs to the class-III pyridoxal-phosphate-dependent aminotransferase family. BioA subfamily.</text>
</comment>
<keyword evidence="5 9" id="KW-0949">S-adenosyl-L-methionine</keyword>
<comment type="catalytic activity">
    <reaction evidence="8 9">
        <text>(8S)-8-amino-7-oxononanoate + S-adenosyl-L-methionine = S-adenosyl-4-methylsulfanyl-2-oxobutanoate + (7R,8S)-7,8-diammoniononanoate</text>
        <dbReference type="Rhea" id="RHEA:16861"/>
        <dbReference type="ChEBI" id="CHEBI:16490"/>
        <dbReference type="ChEBI" id="CHEBI:59789"/>
        <dbReference type="ChEBI" id="CHEBI:149468"/>
        <dbReference type="ChEBI" id="CHEBI:149469"/>
        <dbReference type="EC" id="2.6.1.62"/>
    </reaction>
</comment>
<dbReference type="OrthoDB" id="9801052at2"/>
<dbReference type="AlphaFoldDB" id="A0A1T2LAV1"/>
<feature type="binding site" evidence="9">
    <location>
        <position position="246"/>
    </location>
    <ligand>
        <name>pyridoxal 5'-phosphate</name>
        <dbReference type="ChEBI" id="CHEBI:597326"/>
    </ligand>
</feature>
<evidence type="ECO:0000256" key="2">
    <source>
        <dbReference type="ARBA" id="ARBA00005063"/>
    </source>
</evidence>
<dbReference type="GO" id="GO:0030170">
    <property type="term" value="F:pyridoxal phosphate binding"/>
    <property type="evidence" value="ECO:0007669"/>
    <property type="project" value="UniProtKB-UniRule"/>
</dbReference>
<dbReference type="EC" id="2.6.1.62" evidence="9"/>
<dbReference type="NCBIfam" id="TIGR00508">
    <property type="entry name" value="bioA"/>
    <property type="match status" value="1"/>
</dbReference>
<dbReference type="PROSITE" id="PS00600">
    <property type="entry name" value="AA_TRANSFER_CLASS_3"/>
    <property type="match status" value="1"/>
</dbReference>
<feature type="binding site" evidence="9">
    <location>
        <position position="308"/>
    </location>
    <ligand>
        <name>substrate</name>
    </ligand>
</feature>
<dbReference type="NCBIfam" id="NF004624">
    <property type="entry name" value="PRK05964.1"/>
    <property type="match status" value="1"/>
</dbReference>
<keyword evidence="7 9" id="KW-0663">Pyridoxal phosphate</keyword>
<evidence type="ECO:0000256" key="8">
    <source>
        <dbReference type="ARBA" id="ARBA00048449"/>
    </source>
</evidence>
<evidence type="ECO:0000313" key="10">
    <source>
        <dbReference type="EMBL" id="OOZ42076.1"/>
    </source>
</evidence>
<feature type="binding site" evidence="9">
    <location>
        <begin position="116"/>
        <end position="117"/>
    </location>
    <ligand>
        <name>pyridoxal 5'-phosphate</name>
        <dbReference type="ChEBI" id="CHEBI:597326"/>
    </ligand>
</feature>
<dbReference type="UniPathway" id="UPA00078">
    <property type="reaction ID" value="UER00160"/>
</dbReference>
<dbReference type="Gene3D" id="3.90.1150.10">
    <property type="entry name" value="Aspartate Aminotransferase, domain 1"/>
    <property type="match status" value="1"/>
</dbReference>
<comment type="subcellular location">
    <subcellularLocation>
        <location evidence="9">Cytoplasm</location>
    </subcellularLocation>
</comment>
<dbReference type="EMBL" id="MPRL01000003">
    <property type="protein sequence ID" value="OOZ42076.1"/>
    <property type="molecule type" value="Genomic_DNA"/>
</dbReference>
<evidence type="ECO:0000256" key="4">
    <source>
        <dbReference type="ARBA" id="ARBA00022679"/>
    </source>
</evidence>
<feature type="binding site" evidence="9">
    <location>
        <begin position="309"/>
        <end position="310"/>
    </location>
    <ligand>
        <name>pyridoxal 5'-phosphate</name>
        <dbReference type="ChEBI" id="CHEBI:597326"/>
    </ligand>
</feature>
<dbReference type="SUPFAM" id="SSF53383">
    <property type="entry name" value="PLP-dependent transferases"/>
    <property type="match status" value="1"/>
</dbReference>
<evidence type="ECO:0000256" key="9">
    <source>
        <dbReference type="HAMAP-Rule" id="MF_00834"/>
    </source>
</evidence>
<feature type="binding site" evidence="9">
    <location>
        <position position="56"/>
    </location>
    <ligand>
        <name>substrate</name>
    </ligand>
</feature>
<evidence type="ECO:0000256" key="7">
    <source>
        <dbReference type="ARBA" id="ARBA00022898"/>
    </source>
</evidence>
<keyword evidence="3 9" id="KW-0032">Aminotransferase</keyword>
<evidence type="ECO:0000256" key="5">
    <source>
        <dbReference type="ARBA" id="ARBA00022691"/>
    </source>
</evidence>
<keyword evidence="4 9" id="KW-0808">Transferase</keyword>
<comment type="pathway">
    <text evidence="2 9">Cofactor biosynthesis; biotin biosynthesis; 7,8-diaminononanoate from 8-amino-7-oxononanoate (SAM route): step 1/1.</text>
</comment>
<evidence type="ECO:0000313" key="11">
    <source>
        <dbReference type="Proteomes" id="UP000191110"/>
    </source>
</evidence>
<keyword evidence="6 9" id="KW-0093">Biotin biosynthesis</keyword>
<evidence type="ECO:0000256" key="6">
    <source>
        <dbReference type="ARBA" id="ARBA00022756"/>
    </source>
</evidence>
<comment type="function">
    <text evidence="9">Catalyzes the transfer of the alpha-amino group from S-adenosyl-L-methionine (SAM) to 7-keto-8-aminopelargonic acid (KAPA) to form 7,8-diaminopelargonic acid (DAPA). It is the only aminotransferase known to utilize SAM as an amino donor.</text>
</comment>
<accession>A0A1T2LAV1</accession>
<dbReference type="CDD" id="cd00610">
    <property type="entry name" value="OAT_like"/>
    <property type="match status" value="1"/>
</dbReference>